<dbReference type="EMBL" id="JAAALK010000082">
    <property type="protein sequence ID" value="KAG8085831.1"/>
    <property type="molecule type" value="Genomic_DNA"/>
</dbReference>
<evidence type="ECO:0000256" key="1">
    <source>
        <dbReference type="ARBA" id="ARBA00022701"/>
    </source>
</evidence>
<sequence>MDGLLSPNASKTRLSMSHMKKSVYVKGFGRVNAMDQDGVGTLDEVKTANKVVLLSLTPFKEDKAGYSLRRALPPISSNMAPQKEQTADDGNCSFLMEPKTPMGSCNTVKVPVATPLDKFIALGSSMKESLVQQYLDFLNVANKQELQQLKGIGERRAEYILELREDSPRPFKSLSDLGSIGLSSKQVRDDVYMAVGLFSCRRNFHLPKSHVEREIWTRSFIGGLGFWDEACVDLVRFEATLL</sequence>
<keyword evidence="2" id="KW-0505">Motor protein</keyword>
<dbReference type="Proteomes" id="UP000729402">
    <property type="component" value="Unassembled WGS sequence"/>
</dbReference>
<comment type="caution">
    <text evidence="4">The sequence shown here is derived from an EMBL/GenBank/DDBJ whole genome shotgun (WGS) entry which is preliminary data.</text>
</comment>
<dbReference type="AlphaFoldDB" id="A0A8J5W9X9"/>
<dbReference type="FunFam" id="1.10.150.280:FF:000003">
    <property type="entry name" value="Kinesin-like protein KIN-10C"/>
    <property type="match status" value="1"/>
</dbReference>
<evidence type="ECO:0000313" key="4">
    <source>
        <dbReference type="EMBL" id="KAG8085831.1"/>
    </source>
</evidence>
<dbReference type="PANTHER" id="PTHR21180">
    <property type="entry name" value="ENDONUCLEASE/EXONUCLEASE/PHOSPHATASE FAMILY DOMAIN-CONTAINING PROTEIN 1"/>
    <property type="match status" value="1"/>
</dbReference>
<keyword evidence="5" id="KW-1185">Reference proteome</keyword>
<accession>A0A8J5W9X9</accession>
<dbReference type="InterPro" id="IPR051675">
    <property type="entry name" value="Endo/Exo/Phosphatase_dom_1"/>
</dbReference>
<protein>
    <recommendedName>
        <fullName evidence="6">Kinesin motor domain-containing protein</fullName>
    </recommendedName>
</protein>
<proteinExistence type="inferred from homology"/>
<evidence type="ECO:0008006" key="6">
    <source>
        <dbReference type="Google" id="ProtNLM"/>
    </source>
</evidence>
<dbReference type="OrthoDB" id="3176171at2759"/>
<dbReference type="PANTHER" id="PTHR21180:SF32">
    <property type="entry name" value="ENDONUCLEASE_EXONUCLEASE_PHOSPHATASE FAMILY DOMAIN-CONTAINING PROTEIN 1"/>
    <property type="match status" value="1"/>
</dbReference>
<reference evidence="4" key="1">
    <citation type="journal article" date="2021" name="bioRxiv">
        <title>Whole Genome Assembly and Annotation of Northern Wild Rice, Zizania palustris L., Supports a Whole Genome Duplication in the Zizania Genus.</title>
        <authorList>
            <person name="Haas M."/>
            <person name="Kono T."/>
            <person name="Macchietto M."/>
            <person name="Millas R."/>
            <person name="McGilp L."/>
            <person name="Shao M."/>
            <person name="Duquette J."/>
            <person name="Hirsch C.N."/>
            <person name="Kimball J."/>
        </authorList>
    </citation>
    <scope>NUCLEOTIDE SEQUENCE</scope>
    <source>
        <tissue evidence="4">Fresh leaf tissue</tissue>
    </source>
</reference>
<keyword evidence="1" id="KW-0493">Microtubule</keyword>
<dbReference type="GO" id="GO:0005874">
    <property type="term" value="C:microtubule"/>
    <property type="evidence" value="ECO:0007669"/>
    <property type="project" value="UniProtKB-KW"/>
</dbReference>
<name>A0A8J5W9X9_ZIZPA</name>
<organism evidence="4 5">
    <name type="scientific">Zizania palustris</name>
    <name type="common">Northern wild rice</name>
    <dbReference type="NCBI Taxonomy" id="103762"/>
    <lineage>
        <taxon>Eukaryota</taxon>
        <taxon>Viridiplantae</taxon>
        <taxon>Streptophyta</taxon>
        <taxon>Embryophyta</taxon>
        <taxon>Tracheophyta</taxon>
        <taxon>Spermatophyta</taxon>
        <taxon>Magnoliopsida</taxon>
        <taxon>Liliopsida</taxon>
        <taxon>Poales</taxon>
        <taxon>Poaceae</taxon>
        <taxon>BOP clade</taxon>
        <taxon>Oryzoideae</taxon>
        <taxon>Oryzeae</taxon>
        <taxon>Zizaniinae</taxon>
        <taxon>Zizania</taxon>
    </lineage>
</organism>
<evidence type="ECO:0000256" key="2">
    <source>
        <dbReference type="ARBA" id="ARBA00023175"/>
    </source>
</evidence>
<comment type="similarity">
    <text evidence="3">Belongs to the TRAFAC class myosin-kinesin ATPase superfamily. Kinesin family. KIN-10 subfamily.</text>
</comment>
<gene>
    <name evidence="4" type="ORF">GUJ93_ZPchr0010g9397</name>
</gene>
<evidence type="ECO:0000313" key="5">
    <source>
        <dbReference type="Proteomes" id="UP000729402"/>
    </source>
</evidence>
<reference evidence="4" key="2">
    <citation type="submission" date="2021-02" db="EMBL/GenBank/DDBJ databases">
        <authorList>
            <person name="Kimball J.A."/>
            <person name="Haas M.W."/>
            <person name="Macchietto M."/>
            <person name="Kono T."/>
            <person name="Duquette J."/>
            <person name="Shao M."/>
        </authorList>
    </citation>
    <scope>NUCLEOTIDE SEQUENCE</scope>
    <source>
        <tissue evidence="4">Fresh leaf tissue</tissue>
    </source>
</reference>
<evidence type="ECO:0000256" key="3">
    <source>
        <dbReference type="ARBA" id="ARBA00061615"/>
    </source>
</evidence>